<reference evidence="1 2" key="1">
    <citation type="journal article" date="2015" name="Proc. Natl. Acad. Sci. U.S.A.">
        <title>The resurrection genome of Boea hygrometrica: A blueprint for survival of dehydration.</title>
        <authorList>
            <person name="Xiao L."/>
            <person name="Yang G."/>
            <person name="Zhang L."/>
            <person name="Yang X."/>
            <person name="Zhao S."/>
            <person name="Ji Z."/>
            <person name="Zhou Q."/>
            <person name="Hu M."/>
            <person name="Wang Y."/>
            <person name="Chen M."/>
            <person name="Xu Y."/>
            <person name="Jin H."/>
            <person name="Xiao X."/>
            <person name="Hu G."/>
            <person name="Bao F."/>
            <person name="Hu Y."/>
            <person name="Wan P."/>
            <person name="Li L."/>
            <person name="Deng X."/>
            <person name="Kuang T."/>
            <person name="Xiang C."/>
            <person name="Zhu J.K."/>
            <person name="Oliver M.J."/>
            <person name="He Y."/>
        </authorList>
    </citation>
    <scope>NUCLEOTIDE SEQUENCE [LARGE SCALE GENOMIC DNA]</scope>
    <source>
        <strain evidence="2">cv. XS01</strain>
    </source>
</reference>
<evidence type="ECO:0000313" key="1">
    <source>
        <dbReference type="EMBL" id="KZV49166.1"/>
    </source>
</evidence>
<gene>
    <name evidence="1" type="ORF">F511_04435</name>
</gene>
<protein>
    <submittedName>
        <fullName evidence="1">Uncharacterized protein</fullName>
    </submittedName>
</protein>
<dbReference type="Proteomes" id="UP000250235">
    <property type="component" value="Unassembled WGS sequence"/>
</dbReference>
<sequence>MFYEVPTGSCPCVLSFAGFLSSSTFELSSEVDIHNDSSTASLLVVSSTAVSGSKYSQLLISIYLPASGSFFNFFASGLQNTVACDWVHCSLRLLAADVIVSGHNFFQSAMMTSSLLITASSIRHADVIIADSRFC</sequence>
<dbReference type="AlphaFoldDB" id="A0A2Z7CWF5"/>
<organism evidence="1 2">
    <name type="scientific">Dorcoceras hygrometricum</name>
    <dbReference type="NCBI Taxonomy" id="472368"/>
    <lineage>
        <taxon>Eukaryota</taxon>
        <taxon>Viridiplantae</taxon>
        <taxon>Streptophyta</taxon>
        <taxon>Embryophyta</taxon>
        <taxon>Tracheophyta</taxon>
        <taxon>Spermatophyta</taxon>
        <taxon>Magnoliopsida</taxon>
        <taxon>eudicotyledons</taxon>
        <taxon>Gunneridae</taxon>
        <taxon>Pentapetalae</taxon>
        <taxon>asterids</taxon>
        <taxon>lamiids</taxon>
        <taxon>Lamiales</taxon>
        <taxon>Gesneriaceae</taxon>
        <taxon>Didymocarpoideae</taxon>
        <taxon>Trichosporeae</taxon>
        <taxon>Loxocarpinae</taxon>
        <taxon>Dorcoceras</taxon>
    </lineage>
</organism>
<name>A0A2Z7CWF5_9LAMI</name>
<accession>A0A2Z7CWF5</accession>
<dbReference type="EMBL" id="KQ993255">
    <property type="protein sequence ID" value="KZV49166.1"/>
    <property type="molecule type" value="Genomic_DNA"/>
</dbReference>
<keyword evidence="2" id="KW-1185">Reference proteome</keyword>
<evidence type="ECO:0000313" key="2">
    <source>
        <dbReference type="Proteomes" id="UP000250235"/>
    </source>
</evidence>
<proteinExistence type="predicted"/>